<sequence length="68" mass="7618">MLAGILVLVAGFQIYFRVAILVRSKFEAVSTLQSPGSHEARPADAKLPEIHWYTAEQRHDTRGKRPDA</sequence>
<evidence type="ECO:0000313" key="1">
    <source>
        <dbReference type="EMBL" id="KAJ3566418.1"/>
    </source>
</evidence>
<dbReference type="Proteomes" id="UP001213000">
    <property type="component" value="Unassembled WGS sequence"/>
</dbReference>
<organism evidence="1 2">
    <name type="scientific">Leucocoprinus birnbaumii</name>
    <dbReference type="NCBI Taxonomy" id="56174"/>
    <lineage>
        <taxon>Eukaryota</taxon>
        <taxon>Fungi</taxon>
        <taxon>Dikarya</taxon>
        <taxon>Basidiomycota</taxon>
        <taxon>Agaricomycotina</taxon>
        <taxon>Agaricomycetes</taxon>
        <taxon>Agaricomycetidae</taxon>
        <taxon>Agaricales</taxon>
        <taxon>Agaricineae</taxon>
        <taxon>Agaricaceae</taxon>
        <taxon>Leucocoprinus</taxon>
    </lineage>
</organism>
<reference evidence="1" key="1">
    <citation type="submission" date="2022-07" db="EMBL/GenBank/DDBJ databases">
        <title>Genome Sequence of Leucocoprinus birnbaumii.</title>
        <authorList>
            <person name="Buettner E."/>
        </authorList>
    </citation>
    <scope>NUCLEOTIDE SEQUENCE</scope>
    <source>
        <strain evidence="1">VT141</strain>
    </source>
</reference>
<dbReference type="AlphaFoldDB" id="A0AAD5VQ04"/>
<name>A0AAD5VQ04_9AGAR</name>
<accession>A0AAD5VQ04</accession>
<gene>
    <name evidence="1" type="ORF">NP233_g7019</name>
</gene>
<dbReference type="EMBL" id="JANIEX010000489">
    <property type="protein sequence ID" value="KAJ3566418.1"/>
    <property type="molecule type" value="Genomic_DNA"/>
</dbReference>
<protein>
    <submittedName>
        <fullName evidence="1">Uncharacterized protein</fullName>
    </submittedName>
</protein>
<keyword evidence="2" id="KW-1185">Reference proteome</keyword>
<evidence type="ECO:0000313" key="2">
    <source>
        <dbReference type="Proteomes" id="UP001213000"/>
    </source>
</evidence>
<proteinExistence type="predicted"/>
<comment type="caution">
    <text evidence="1">The sequence shown here is derived from an EMBL/GenBank/DDBJ whole genome shotgun (WGS) entry which is preliminary data.</text>
</comment>